<dbReference type="SUPFAM" id="SSF53613">
    <property type="entry name" value="Ribokinase-like"/>
    <property type="match status" value="1"/>
</dbReference>
<dbReference type="Pfam" id="PF01256">
    <property type="entry name" value="Carb_kinase"/>
    <property type="match status" value="1"/>
</dbReference>
<comment type="cofactor">
    <cofactor evidence="17">
        <name>Mg(2+)</name>
        <dbReference type="ChEBI" id="CHEBI:18420"/>
    </cofactor>
</comment>
<evidence type="ECO:0000256" key="18">
    <source>
        <dbReference type="HAMAP-Rule" id="MF_01966"/>
    </source>
</evidence>
<evidence type="ECO:0000256" key="8">
    <source>
        <dbReference type="ARBA" id="ARBA00022857"/>
    </source>
</evidence>
<evidence type="ECO:0000256" key="3">
    <source>
        <dbReference type="ARBA" id="ARBA00006001"/>
    </source>
</evidence>
<feature type="binding site" evidence="18">
    <location>
        <position position="137"/>
    </location>
    <ligand>
        <name>K(+)</name>
        <dbReference type="ChEBI" id="CHEBI:29103"/>
    </ligand>
</feature>
<feature type="binding site" evidence="18">
    <location>
        <begin position="141"/>
        <end position="147"/>
    </location>
    <ligand>
        <name>(6S)-NADPHX</name>
        <dbReference type="ChEBI" id="CHEBI:64076"/>
    </ligand>
</feature>
<dbReference type="AlphaFoldDB" id="A0AAE3IXI0"/>
<evidence type="ECO:0000256" key="19">
    <source>
        <dbReference type="PIRNR" id="PIRNR017184"/>
    </source>
</evidence>
<dbReference type="GO" id="GO:0110051">
    <property type="term" value="P:metabolite repair"/>
    <property type="evidence" value="ECO:0007669"/>
    <property type="project" value="TreeGrafter"/>
</dbReference>
<dbReference type="InterPro" id="IPR036652">
    <property type="entry name" value="YjeF_N_dom_sf"/>
</dbReference>
<dbReference type="RefSeq" id="WP_263952886.1">
    <property type="nucleotide sequence ID" value="NZ_JAOYFC010000001.1"/>
</dbReference>
<comment type="catalytic activity">
    <reaction evidence="2 18 19">
        <text>(6R)-NADPHX = (6S)-NADPHX</text>
        <dbReference type="Rhea" id="RHEA:32227"/>
        <dbReference type="ChEBI" id="CHEBI:64076"/>
        <dbReference type="ChEBI" id="CHEBI:64077"/>
        <dbReference type="EC" id="5.1.99.6"/>
    </reaction>
</comment>
<dbReference type="GO" id="GO:0052855">
    <property type="term" value="F:ADP-dependent NAD(P)H-hydrate dehydratase activity"/>
    <property type="evidence" value="ECO:0007669"/>
    <property type="project" value="UniProtKB-UniRule"/>
</dbReference>
<feature type="binding site" evidence="17">
    <location>
        <position position="270"/>
    </location>
    <ligand>
        <name>(6S)-NADPHX</name>
        <dbReference type="ChEBI" id="CHEBI:64076"/>
    </ligand>
</feature>
<comment type="caution">
    <text evidence="22">The sequence shown here is derived from an EMBL/GenBank/DDBJ whole genome shotgun (WGS) entry which is preliminary data.</text>
</comment>
<comment type="caution">
    <text evidence="17">Lacks conserved residue(s) required for the propagation of feature annotation.</text>
</comment>
<comment type="function">
    <text evidence="18">Catalyzes the epimerization of the S- and R-forms of NAD(P)HX, a damaged form of NAD(P)H that is a result of enzymatic or heat-dependent hydration. This is a prerequisite for the S-specific NAD(P)H-hydrate dehydratase to allow the repair of both epimers of NAD(P)HX.</text>
</comment>
<evidence type="ECO:0000256" key="15">
    <source>
        <dbReference type="ARBA" id="ARBA00048238"/>
    </source>
</evidence>
<evidence type="ECO:0000256" key="2">
    <source>
        <dbReference type="ARBA" id="ARBA00000909"/>
    </source>
</evidence>
<evidence type="ECO:0000313" key="22">
    <source>
        <dbReference type="EMBL" id="MCV6824062.1"/>
    </source>
</evidence>
<dbReference type="InterPro" id="IPR017953">
    <property type="entry name" value="Carbohydrate_kinase_pred_CS"/>
</dbReference>
<evidence type="ECO:0000259" key="20">
    <source>
        <dbReference type="PROSITE" id="PS51383"/>
    </source>
</evidence>
<dbReference type="InterPro" id="IPR004443">
    <property type="entry name" value="YjeF_N_dom"/>
</dbReference>
<dbReference type="GO" id="GO:0052856">
    <property type="term" value="F:NAD(P)HX epimerase activity"/>
    <property type="evidence" value="ECO:0007669"/>
    <property type="project" value="UniProtKB-UniRule"/>
</dbReference>
<comment type="function">
    <text evidence="14 19">Bifunctional enzyme that catalyzes the epimerization of the S- and R-forms of NAD(P)HX and the dehydration of the S-form of NAD(P)HX at the expense of ADP, which is converted to AMP. This allows the repair of both epimers of NAD(P)HX, a damaged form of NAD(P)H that is a result of enzymatic or heat-dependent hydration.</text>
</comment>
<evidence type="ECO:0000256" key="7">
    <source>
        <dbReference type="ARBA" id="ARBA00022840"/>
    </source>
</evidence>
<keyword evidence="5 18" id="KW-0479">Metal-binding</keyword>
<dbReference type="InterPro" id="IPR000631">
    <property type="entry name" value="CARKD"/>
</dbReference>
<keyword evidence="13" id="KW-0511">Multifunctional enzyme</keyword>
<comment type="subunit">
    <text evidence="17">Homotetramer.</text>
</comment>
<evidence type="ECO:0000259" key="21">
    <source>
        <dbReference type="PROSITE" id="PS51385"/>
    </source>
</evidence>
<comment type="catalytic activity">
    <reaction evidence="16 17 19">
        <text>(6S)-NADPHX + ADP = AMP + phosphate + NADPH + H(+)</text>
        <dbReference type="Rhea" id="RHEA:32235"/>
        <dbReference type="ChEBI" id="CHEBI:15378"/>
        <dbReference type="ChEBI" id="CHEBI:43474"/>
        <dbReference type="ChEBI" id="CHEBI:57783"/>
        <dbReference type="ChEBI" id="CHEBI:64076"/>
        <dbReference type="ChEBI" id="CHEBI:456215"/>
        <dbReference type="ChEBI" id="CHEBI:456216"/>
        <dbReference type="EC" id="4.2.1.136"/>
    </reaction>
</comment>
<feature type="binding site" evidence="18">
    <location>
        <position position="174"/>
    </location>
    <ligand>
        <name>K(+)</name>
        <dbReference type="ChEBI" id="CHEBI:29103"/>
    </ligand>
</feature>
<dbReference type="NCBIfam" id="TIGR00196">
    <property type="entry name" value="yjeF_cterm"/>
    <property type="match status" value="1"/>
</dbReference>
<keyword evidence="10 17" id="KW-0520">NAD</keyword>
<dbReference type="GO" id="GO:0046872">
    <property type="term" value="F:metal ion binding"/>
    <property type="evidence" value="ECO:0007669"/>
    <property type="project" value="UniProtKB-UniRule"/>
</dbReference>
<sequence length="520" mass="54185">MSRTTIYMTAAEMRALEIRAMESGAVTGADLMERAGRGVVDATFARWPALAKTRHRAVVLCGPGNNGGDGYVIARLLHHAGWGVRVLSLGDTKSLPADAKLNAQRWSALDQDSAATAPLNAETLADALGEGCDLVVDALFGSGLNRPVSGLAYIEGSISALEARPIVVAVDVPSGLSSDTGTCLGEPVAPLRADLTVTFHSPFVGHVLVDGPEVCGALEVVDIGLARFAEPVDVRAQTPNPSGLAKHPNAHKFTHGHALVFSGGAGKTGAARLAARGALRIGAGLVTLGCPPDALAECAAQVTAIMLRPLNDTEALRQTLDDTRINALCLGPNFGLSPDRADWLMDVLATKRAAVLDADALTLLARHEKPFSKLHEQIVLTPHMGEFKRLFPEISAELTENKLYSKLDATRDAAKTAGCTVLLKGAATVIANAQGDCRIVASCYENAAPWLATAGAGDVLAGMITGLLARGFAPIEAAESAAHLHAECARRFGPGLIAEDLPEQLPAVLAELESASKRSS</sequence>
<dbReference type="PROSITE" id="PS01050">
    <property type="entry name" value="YJEF_C_2"/>
    <property type="match status" value="1"/>
</dbReference>
<evidence type="ECO:0000313" key="23">
    <source>
        <dbReference type="Proteomes" id="UP001208041"/>
    </source>
</evidence>
<dbReference type="CDD" id="cd01171">
    <property type="entry name" value="YXKO-related"/>
    <property type="match status" value="1"/>
</dbReference>
<evidence type="ECO:0000256" key="11">
    <source>
        <dbReference type="ARBA" id="ARBA00023235"/>
    </source>
</evidence>
<evidence type="ECO:0000256" key="6">
    <source>
        <dbReference type="ARBA" id="ARBA00022741"/>
    </source>
</evidence>
<comment type="similarity">
    <text evidence="17">Belongs to the NnrD/CARKD family.</text>
</comment>
<feature type="binding site" evidence="17">
    <location>
        <position position="457"/>
    </location>
    <ligand>
        <name>AMP</name>
        <dbReference type="ChEBI" id="CHEBI:456215"/>
    </ligand>
</feature>
<gene>
    <name evidence="17" type="primary">nnrD</name>
    <name evidence="18" type="synonym">nnrE</name>
    <name evidence="22" type="ORF">OH136_05780</name>
</gene>
<dbReference type="EC" id="4.2.1.136" evidence="19"/>
<dbReference type="Gene3D" id="3.40.1190.20">
    <property type="match status" value="1"/>
</dbReference>
<dbReference type="PROSITE" id="PS51385">
    <property type="entry name" value="YJEF_N"/>
    <property type="match status" value="1"/>
</dbReference>
<comment type="function">
    <text evidence="17">Catalyzes the dehydration of the S-form of NAD(P)HX at the expense of ADP, which is converted to AMP. Together with NAD(P)HX epimerase, which catalyzes the epimerization of the S- and R-forms, the enzyme allows the repair of both epimers of NAD(P)HX, a damaged form of NAD(P)H that is a result of enzymatic or heat-dependent hydration.</text>
</comment>
<dbReference type="EC" id="5.1.99.6" evidence="19"/>
<feature type="binding site" evidence="17">
    <location>
        <position position="383"/>
    </location>
    <ligand>
        <name>(6S)-NADPHX</name>
        <dbReference type="ChEBI" id="CHEBI:64076"/>
    </ligand>
</feature>
<feature type="binding site" evidence="17">
    <location>
        <position position="458"/>
    </location>
    <ligand>
        <name>(6S)-NADPHX</name>
        <dbReference type="ChEBI" id="CHEBI:64076"/>
    </ligand>
</feature>
<evidence type="ECO:0000256" key="17">
    <source>
        <dbReference type="HAMAP-Rule" id="MF_01965"/>
    </source>
</evidence>
<evidence type="ECO:0000256" key="16">
    <source>
        <dbReference type="ARBA" id="ARBA00049209"/>
    </source>
</evidence>
<dbReference type="PANTHER" id="PTHR12592:SF0">
    <property type="entry name" value="ATP-DEPENDENT (S)-NAD(P)H-HYDRATE DEHYDRATASE"/>
    <property type="match status" value="1"/>
</dbReference>
<dbReference type="GO" id="GO:0005524">
    <property type="term" value="F:ATP binding"/>
    <property type="evidence" value="ECO:0007669"/>
    <property type="project" value="UniProtKB-UniRule"/>
</dbReference>
<dbReference type="NCBIfam" id="TIGR00197">
    <property type="entry name" value="yjeF_nterm"/>
    <property type="match status" value="1"/>
</dbReference>
<dbReference type="HAMAP" id="MF_01965">
    <property type="entry name" value="NADHX_dehydratase"/>
    <property type="match status" value="1"/>
</dbReference>
<evidence type="ECO:0000256" key="4">
    <source>
        <dbReference type="ARBA" id="ARBA00009524"/>
    </source>
</evidence>
<evidence type="ECO:0000256" key="1">
    <source>
        <dbReference type="ARBA" id="ARBA00000013"/>
    </source>
</evidence>
<name>A0AAE3IXI0_9RHOB</name>
<dbReference type="Proteomes" id="UP001208041">
    <property type="component" value="Unassembled WGS sequence"/>
</dbReference>
<feature type="domain" description="YjeF C-terminal" evidence="20">
    <location>
        <begin position="235"/>
        <end position="512"/>
    </location>
</feature>
<reference evidence="22" key="1">
    <citation type="submission" date="2022-10" db="EMBL/GenBank/DDBJ databases">
        <authorList>
            <person name="Yue Y."/>
        </authorList>
    </citation>
    <scope>NUCLEOTIDE SEQUENCE</scope>
    <source>
        <strain evidence="22">Z654</strain>
    </source>
</reference>
<evidence type="ECO:0000256" key="14">
    <source>
        <dbReference type="ARBA" id="ARBA00025153"/>
    </source>
</evidence>
<evidence type="ECO:0000256" key="9">
    <source>
        <dbReference type="ARBA" id="ARBA00022958"/>
    </source>
</evidence>
<dbReference type="Gene3D" id="3.40.50.10260">
    <property type="entry name" value="YjeF N-terminal domain"/>
    <property type="match status" value="1"/>
</dbReference>
<evidence type="ECO:0000256" key="12">
    <source>
        <dbReference type="ARBA" id="ARBA00023239"/>
    </source>
</evidence>
<comment type="catalytic activity">
    <reaction evidence="1 18 19">
        <text>(6R)-NADHX = (6S)-NADHX</text>
        <dbReference type="Rhea" id="RHEA:32215"/>
        <dbReference type="ChEBI" id="CHEBI:64074"/>
        <dbReference type="ChEBI" id="CHEBI:64075"/>
        <dbReference type="EC" id="5.1.99.6"/>
    </reaction>
</comment>
<accession>A0AAE3IXI0</accession>
<dbReference type="HAMAP" id="MF_01966">
    <property type="entry name" value="NADHX_epimerase"/>
    <property type="match status" value="1"/>
</dbReference>
<comment type="similarity">
    <text evidence="3 19">In the N-terminal section; belongs to the NnrE/AIBP family.</text>
</comment>
<feature type="binding site" evidence="18">
    <location>
        <position position="171"/>
    </location>
    <ligand>
        <name>(6S)-NADPHX</name>
        <dbReference type="ChEBI" id="CHEBI:64076"/>
    </ligand>
</feature>
<organism evidence="22 23">
    <name type="scientific">Halocynthiibacter halioticoli</name>
    <dbReference type="NCBI Taxonomy" id="2986804"/>
    <lineage>
        <taxon>Bacteria</taxon>
        <taxon>Pseudomonadati</taxon>
        <taxon>Pseudomonadota</taxon>
        <taxon>Alphaproteobacteria</taxon>
        <taxon>Rhodobacterales</taxon>
        <taxon>Paracoccaceae</taxon>
        <taxon>Halocynthiibacter</taxon>
    </lineage>
</organism>
<evidence type="ECO:0000256" key="13">
    <source>
        <dbReference type="ARBA" id="ARBA00023268"/>
    </source>
</evidence>
<comment type="similarity">
    <text evidence="4 19">In the C-terminal section; belongs to the NnrD/CARKD family.</text>
</comment>
<evidence type="ECO:0000256" key="10">
    <source>
        <dbReference type="ARBA" id="ARBA00023027"/>
    </source>
</evidence>
<keyword evidence="11 18" id="KW-0413">Isomerase</keyword>
<evidence type="ECO:0000256" key="5">
    <source>
        <dbReference type="ARBA" id="ARBA00022723"/>
    </source>
</evidence>
<comment type="catalytic activity">
    <reaction evidence="15 17 19">
        <text>(6S)-NADHX + ADP = AMP + phosphate + NADH + H(+)</text>
        <dbReference type="Rhea" id="RHEA:32223"/>
        <dbReference type="ChEBI" id="CHEBI:15378"/>
        <dbReference type="ChEBI" id="CHEBI:43474"/>
        <dbReference type="ChEBI" id="CHEBI:57945"/>
        <dbReference type="ChEBI" id="CHEBI:64074"/>
        <dbReference type="ChEBI" id="CHEBI:456215"/>
        <dbReference type="ChEBI" id="CHEBI:456216"/>
        <dbReference type="EC" id="4.2.1.136"/>
    </reaction>
</comment>
<proteinExistence type="inferred from homology"/>
<dbReference type="GO" id="GO:0046496">
    <property type="term" value="P:nicotinamide nucleotide metabolic process"/>
    <property type="evidence" value="ECO:0007669"/>
    <property type="project" value="UniProtKB-UniRule"/>
</dbReference>
<feature type="binding site" evidence="17">
    <location>
        <begin position="424"/>
        <end position="428"/>
    </location>
    <ligand>
        <name>AMP</name>
        <dbReference type="ChEBI" id="CHEBI:456215"/>
    </ligand>
</feature>
<comment type="cofactor">
    <cofactor evidence="18 19">
        <name>K(+)</name>
        <dbReference type="ChEBI" id="CHEBI:29103"/>
    </cofactor>
    <text evidence="18 19">Binds 1 potassium ion per subunit.</text>
</comment>
<keyword evidence="7 17" id="KW-0067">ATP-binding</keyword>
<feature type="binding site" evidence="18">
    <location>
        <position position="66"/>
    </location>
    <ligand>
        <name>K(+)</name>
        <dbReference type="ChEBI" id="CHEBI:29103"/>
    </ligand>
</feature>
<dbReference type="PANTHER" id="PTHR12592">
    <property type="entry name" value="ATP-DEPENDENT (S)-NAD(P)H-HYDRATE DEHYDRATASE FAMILY MEMBER"/>
    <property type="match status" value="1"/>
</dbReference>
<dbReference type="PROSITE" id="PS51383">
    <property type="entry name" value="YJEF_C_3"/>
    <property type="match status" value="1"/>
</dbReference>
<keyword evidence="12 17" id="KW-0456">Lyase</keyword>
<feature type="domain" description="YjeF N-terminal" evidence="21">
    <location>
        <begin position="13"/>
        <end position="231"/>
    </location>
</feature>
<keyword evidence="23" id="KW-1185">Reference proteome</keyword>
<dbReference type="PIRSF" id="PIRSF017184">
    <property type="entry name" value="Nnr"/>
    <property type="match status" value="1"/>
</dbReference>
<keyword evidence="9 18" id="KW-0630">Potassium</keyword>
<feature type="binding site" evidence="18">
    <location>
        <begin position="65"/>
        <end position="69"/>
    </location>
    <ligand>
        <name>(6S)-NADPHX</name>
        <dbReference type="ChEBI" id="CHEBI:64076"/>
    </ligand>
</feature>
<dbReference type="SUPFAM" id="SSF64153">
    <property type="entry name" value="YjeF N-terminal domain-like"/>
    <property type="match status" value="1"/>
</dbReference>
<keyword evidence="6 17" id="KW-0547">Nucleotide-binding</keyword>
<comment type="similarity">
    <text evidence="18">Belongs to the NnrE/AIBP family.</text>
</comment>
<protein>
    <recommendedName>
        <fullName evidence="19">Bifunctional NAD(P)H-hydrate repair enzyme</fullName>
    </recommendedName>
    <alternativeName>
        <fullName evidence="19">Nicotinamide nucleotide repair protein</fullName>
    </alternativeName>
    <domain>
        <recommendedName>
            <fullName evidence="19">ADP-dependent (S)-NAD(P)H-hydrate dehydratase</fullName>
            <ecNumber evidence="19">4.2.1.136</ecNumber>
        </recommendedName>
        <alternativeName>
            <fullName evidence="19">ADP-dependent NAD(P)HX dehydratase</fullName>
        </alternativeName>
    </domain>
    <domain>
        <recommendedName>
            <fullName evidence="19">NAD(P)H-hydrate epimerase</fullName>
            <ecNumber evidence="19">5.1.99.6</ecNumber>
        </recommendedName>
    </domain>
</protein>
<dbReference type="Pfam" id="PF03853">
    <property type="entry name" value="YjeF_N"/>
    <property type="match status" value="1"/>
</dbReference>
<dbReference type="InterPro" id="IPR029056">
    <property type="entry name" value="Ribokinase-like"/>
</dbReference>
<keyword evidence="8 17" id="KW-0521">NADP</keyword>
<dbReference type="EMBL" id="JAOYFC010000001">
    <property type="protein sequence ID" value="MCV6824062.1"/>
    <property type="molecule type" value="Genomic_DNA"/>
</dbReference>
<dbReference type="InterPro" id="IPR030677">
    <property type="entry name" value="Nnr"/>
</dbReference>